<name>A0ABP0PEX6_9DINO</name>
<reference evidence="2 3" key="1">
    <citation type="submission" date="2024-02" db="EMBL/GenBank/DDBJ databases">
        <authorList>
            <person name="Chen Y."/>
            <person name="Shah S."/>
            <person name="Dougan E. K."/>
            <person name="Thang M."/>
            <person name="Chan C."/>
        </authorList>
    </citation>
    <scope>NUCLEOTIDE SEQUENCE [LARGE SCALE GENOMIC DNA]</scope>
</reference>
<feature type="region of interest" description="Disordered" evidence="1">
    <location>
        <begin position="1"/>
        <end position="56"/>
    </location>
</feature>
<proteinExistence type="predicted"/>
<comment type="caution">
    <text evidence="2">The sequence shown here is derived from an EMBL/GenBank/DDBJ whole genome shotgun (WGS) entry which is preliminary data.</text>
</comment>
<protein>
    <submittedName>
        <fullName evidence="2">Uncharacterized protein</fullName>
    </submittedName>
</protein>
<keyword evidence="3" id="KW-1185">Reference proteome</keyword>
<gene>
    <name evidence="2" type="ORF">CCMP2556_LOCUS36178</name>
</gene>
<evidence type="ECO:0000313" key="3">
    <source>
        <dbReference type="Proteomes" id="UP001642484"/>
    </source>
</evidence>
<organism evidence="2 3">
    <name type="scientific">Durusdinium trenchii</name>
    <dbReference type="NCBI Taxonomy" id="1381693"/>
    <lineage>
        <taxon>Eukaryota</taxon>
        <taxon>Sar</taxon>
        <taxon>Alveolata</taxon>
        <taxon>Dinophyceae</taxon>
        <taxon>Suessiales</taxon>
        <taxon>Symbiodiniaceae</taxon>
        <taxon>Durusdinium</taxon>
    </lineage>
</organism>
<accession>A0ABP0PEX6</accession>
<feature type="compositionally biased region" description="Basic and acidic residues" evidence="1">
    <location>
        <begin position="35"/>
        <end position="56"/>
    </location>
</feature>
<evidence type="ECO:0000313" key="2">
    <source>
        <dbReference type="EMBL" id="CAK9073464.1"/>
    </source>
</evidence>
<dbReference type="EMBL" id="CAXAMN010022884">
    <property type="protein sequence ID" value="CAK9073464.1"/>
    <property type="molecule type" value="Genomic_DNA"/>
</dbReference>
<sequence>MDQMRPLPMSGLSGAEKKKKKKRKGHTDDSESEDEKSVEPPKPKEESPEQKDKKEVDKIIRALRSSAGKARSAGQELAAYSNVGEDVKNDMVQVHQFFSELANSYDGLMAGGMSCREVLTKWDKKKAKVQVPYSFVLGFWLNVDC</sequence>
<evidence type="ECO:0000256" key="1">
    <source>
        <dbReference type="SAM" id="MobiDB-lite"/>
    </source>
</evidence>
<dbReference type="Proteomes" id="UP001642484">
    <property type="component" value="Unassembled WGS sequence"/>
</dbReference>